<dbReference type="RefSeq" id="WP_212011956.1">
    <property type="nucleotide sequence ID" value="NZ_JAAFYZ010000088.1"/>
</dbReference>
<keyword evidence="3" id="KW-1185">Reference proteome</keyword>
<evidence type="ECO:0000313" key="3">
    <source>
        <dbReference type="Proteomes" id="UP000730482"/>
    </source>
</evidence>
<dbReference type="Proteomes" id="UP000730482">
    <property type="component" value="Unassembled WGS sequence"/>
</dbReference>
<protein>
    <submittedName>
        <fullName evidence="2">DUF4097 family beta strand repeat protein</fullName>
    </submittedName>
</protein>
<organism evidence="2 3">
    <name type="scientific">Catenulispora pinistramenti</name>
    <dbReference type="NCBI Taxonomy" id="2705254"/>
    <lineage>
        <taxon>Bacteria</taxon>
        <taxon>Bacillati</taxon>
        <taxon>Actinomycetota</taxon>
        <taxon>Actinomycetes</taxon>
        <taxon>Catenulisporales</taxon>
        <taxon>Catenulisporaceae</taxon>
        <taxon>Catenulispora</taxon>
    </lineage>
</organism>
<comment type="caution">
    <text evidence="2">The sequence shown here is derived from an EMBL/GenBank/DDBJ whole genome shotgun (WGS) entry which is preliminary data.</text>
</comment>
<name>A0ABS5KVB5_9ACTN</name>
<reference evidence="2 3" key="1">
    <citation type="submission" date="2020-02" db="EMBL/GenBank/DDBJ databases">
        <title>Acidophilic actinobacteria isolated from forest soil.</title>
        <authorList>
            <person name="Golinska P."/>
        </authorList>
    </citation>
    <scope>NUCLEOTIDE SEQUENCE [LARGE SCALE GENOMIC DNA]</scope>
    <source>
        <strain evidence="2 3">NL8</strain>
    </source>
</reference>
<proteinExistence type="predicted"/>
<dbReference type="Pfam" id="PF13349">
    <property type="entry name" value="DUF4097"/>
    <property type="match status" value="1"/>
</dbReference>
<feature type="domain" description="DUF4097" evidence="1">
    <location>
        <begin position="119"/>
        <end position="218"/>
    </location>
</feature>
<sequence length="222" mass="22855">MQKFDTPSPVFVTMDIPAGTVQLIATDRTDTVVQVLPADASKKRDVKAAAQTEIGYQDGVLRIASPEGNRVLGSTGALRVTIELPTGSRIQGKAGAAELRTTGRLGNVTFEGGYRTISLDEAASADLKAHMGDITITHLAGPAQIRNGKGDITITEATTGAIDLRTDMGNLTVTAAPGTSATLDAGTSHGRITNTLRNTAGATAALTIKATTSHGDITASSR</sequence>
<evidence type="ECO:0000313" key="2">
    <source>
        <dbReference type="EMBL" id="MBS2549998.1"/>
    </source>
</evidence>
<dbReference type="EMBL" id="JAAFYZ010000088">
    <property type="protein sequence ID" value="MBS2549998.1"/>
    <property type="molecule type" value="Genomic_DNA"/>
</dbReference>
<accession>A0ABS5KVB5</accession>
<dbReference type="InterPro" id="IPR025164">
    <property type="entry name" value="Toastrack_DUF4097"/>
</dbReference>
<evidence type="ECO:0000259" key="1">
    <source>
        <dbReference type="Pfam" id="PF13349"/>
    </source>
</evidence>
<gene>
    <name evidence="2" type="ORF">KGQ19_24340</name>
</gene>